<evidence type="ECO:0008006" key="4">
    <source>
        <dbReference type="Google" id="ProtNLM"/>
    </source>
</evidence>
<dbReference type="EMBL" id="KN651494">
    <property type="protein sequence ID" value="KHN30736.1"/>
    <property type="molecule type" value="Genomic_DNA"/>
</dbReference>
<feature type="domain" description="DUF668" evidence="1">
    <location>
        <begin position="420"/>
        <end position="509"/>
    </location>
</feature>
<accession>A0A0B2R8B6</accession>
<dbReference type="GO" id="GO:0045927">
    <property type="term" value="P:positive regulation of growth"/>
    <property type="evidence" value="ECO:0007669"/>
    <property type="project" value="InterPro"/>
</dbReference>
<reference evidence="3" key="1">
    <citation type="submission" date="2014-07" db="EMBL/GenBank/DDBJ databases">
        <title>Identification of a novel salt tolerance gene in wild soybean by whole-genome sequencing.</title>
        <authorList>
            <person name="Lam H.-M."/>
            <person name="Qi X."/>
            <person name="Li M.-W."/>
            <person name="Liu X."/>
            <person name="Xie M."/>
            <person name="Ni M."/>
            <person name="Xu X."/>
        </authorList>
    </citation>
    <scope>NUCLEOTIDE SEQUENCE [LARGE SCALE GENOMIC DNA]</scope>
    <source>
        <tissue evidence="3">Root</tissue>
    </source>
</reference>
<evidence type="ECO:0000259" key="2">
    <source>
        <dbReference type="Pfam" id="PF11961"/>
    </source>
</evidence>
<evidence type="ECO:0000313" key="3">
    <source>
        <dbReference type="EMBL" id="KHN30736.1"/>
    </source>
</evidence>
<protein>
    <recommendedName>
        <fullName evidence="4">DUF668 domain-containing protein</fullName>
    </recommendedName>
</protein>
<dbReference type="AlphaFoldDB" id="A0A0B2R8B6"/>
<sequence>MVAEAWIVKMGNQVSANLKHALLLEPSAKRKHNPKSQDNKELIGILSFEVANVMSKIVHLHRSLSEPEIVKLKNEISNSQGVQNLVSSQEGYLLGLARAEKLEELNRVANVVSRLGKKCSLPALQGFEHVYGDIVSGVIDVRELGFLVKHMEGMVRKMDRYVSATRSLHSEMGVLNDLEQAVKKFQHNLHEESRRAFEQKLTWQKQDVRHLKEISLWNQNFDKVVELLARTVCTIYARICMIFGDSTWRKSNSLGLSGGSPSPTLQNECGLVSGQISVPVSSEKLKSNHGKRNGRTAVETRETISRPMRRGELAYLQIEDFGFPCGTSPGRLFMDCLSLSSSVAEFDDDDDDHVVDREDQHDRGSISQSIGVGNKAKKRDHLYHSGCPNHVQSGVPFTEDLSCSTFGPQSRLSVYAPPSTLGGCALALHYANVITVMEKLLRYPHLVGEEARNNLYQMLPTSLRLSLKGKLKSYVKNLAIYDAPLAHDWKVTLDGILKWLAPLAHNMIRWQSERNFEQHQIVSRTNVLLFQTLYFADKDKTEEAICQLLMGLNYICRYEQQQNVLLGCASSFDFEDCMEWQLQCGAFPS</sequence>
<dbReference type="Proteomes" id="UP000053555">
    <property type="component" value="Unassembled WGS sequence"/>
</dbReference>
<gene>
    <name evidence="3" type="ORF">glysoja_034079</name>
</gene>
<dbReference type="PANTHER" id="PTHR31371:SF10">
    <property type="entry name" value="DUF3475 DOMAIN PROTEIN"/>
    <property type="match status" value="1"/>
</dbReference>
<feature type="domain" description="DUF3475" evidence="2">
    <location>
        <begin position="45"/>
        <end position="101"/>
    </location>
</feature>
<proteinExistence type="predicted"/>
<name>A0A0B2R8B6_GLYSO</name>
<dbReference type="PANTHER" id="PTHR31371">
    <property type="entry name" value="BNAC09G50660D PROTEIN"/>
    <property type="match status" value="1"/>
</dbReference>
<dbReference type="Pfam" id="PF05003">
    <property type="entry name" value="DUF668"/>
    <property type="match status" value="1"/>
</dbReference>
<evidence type="ECO:0000259" key="1">
    <source>
        <dbReference type="Pfam" id="PF05003"/>
    </source>
</evidence>
<dbReference type="Pfam" id="PF11961">
    <property type="entry name" value="DUF3475"/>
    <property type="match status" value="1"/>
</dbReference>
<dbReference type="InterPro" id="IPR007700">
    <property type="entry name" value="DUF668"/>
</dbReference>
<organism evidence="3">
    <name type="scientific">Glycine soja</name>
    <name type="common">Wild soybean</name>
    <dbReference type="NCBI Taxonomy" id="3848"/>
    <lineage>
        <taxon>Eukaryota</taxon>
        <taxon>Viridiplantae</taxon>
        <taxon>Streptophyta</taxon>
        <taxon>Embryophyta</taxon>
        <taxon>Tracheophyta</taxon>
        <taxon>Spermatophyta</taxon>
        <taxon>Magnoliopsida</taxon>
        <taxon>eudicotyledons</taxon>
        <taxon>Gunneridae</taxon>
        <taxon>Pentapetalae</taxon>
        <taxon>rosids</taxon>
        <taxon>fabids</taxon>
        <taxon>Fabales</taxon>
        <taxon>Fabaceae</taxon>
        <taxon>Papilionoideae</taxon>
        <taxon>50 kb inversion clade</taxon>
        <taxon>NPAAA clade</taxon>
        <taxon>indigoferoid/millettioid clade</taxon>
        <taxon>Phaseoleae</taxon>
        <taxon>Glycine</taxon>
        <taxon>Glycine subgen. Soja</taxon>
    </lineage>
</organism>
<dbReference type="InterPro" id="IPR021864">
    <property type="entry name" value="DUF3475"/>
</dbReference>